<evidence type="ECO:0000256" key="1">
    <source>
        <dbReference type="SAM" id="MobiDB-lite"/>
    </source>
</evidence>
<dbReference type="GO" id="GO:0043516">
    <property type="term" value="P:regulation of DNA damage response, signal transduction by p53 class mediator"/>
    <property type="evidence" value="ECO:0007669"/>
    <property type="project" value="TreeGrafter"/>
</dbReference>
<dbReference type="Gene3D" id="2.170.270.10">
    <property type="entry name" value="SET domain"/>
    <property type="match status" value="1"/>
</dbReference>
<dbReference type="GO" id="GO:0005700">
    <property type="term" value="C:polytene chromosome"/>
    <property type="evidence" value="ECO:0007669"/>
    <property type="project" value="TreeGrafter"/>
</dbReference>
<dbReference type="Proteomes" id="UP001187531">
    <property type="component" value="Unassembled WGS sequence"/>
</dbReference>
<feature type="compositionally biased region" description="Polar residues" evidence="1">
    <location>
        <begin position="318"/>
        <end position="340"/>
    </location>
</feature>
<dbReference type="GO" id="GO:0005634">
    <property type="term" value="C:nucleus"/>
    <property type="evidence" value="ECO:0007669"/>
    <property type="project" value="TreeGrafter"/>
</dbReference>
<feature type="region of interest" description="Disordered" evidence="1">
    <location>
        <begin position="300"/>
        <end position="395"/>
    </location>
</feature>
<dbReference type="PANTHER" id="PTHR46167">
    <property type="entry name" value="N-LYSINE METHYLTRANSFERASE KMT5A"/>
    <property type="match status" value="1"/>
</dbReference>
<name>A0AA88L231_ARTSF</name>
<dbReference type="InterPro" id="IPR051760">
    <property type="entry name" value="KMT5A"/>
</dbReference>
<dbReference type="PANTHER" id="PTHR46167:SF1">
    <property type="entry name" value="N-LYSINE METHYLTRANSFERASE KMT5A"/>
    <property type="match status" value="1"/>
</dbReference>
<comment type="caution">
    <text evidence="3">The sequence shown here is derived from an EMBL/GenBank/DDBJ whole genome shotgun (WGS) entry which is preliminary data.</text>
</comment>
<dbReference type="AlphaFoldDB" id="A0AA88L231"/>
<dbReference type="SUPFAM" id="SSF82199">
    <property type="entry name" value="SET domain"/>
    <property type="match status" value="1"/>
</dbReference>
<dbReference type="PROSITE" id="PS50280">
    <property type="entry name" value="SET"/>
    <property type="match status" value="1"/>
</dbReference>
<accession>A0AA88L231</accession>
<feature type="domain" description="SET" evidence="2">
    <location>
        <begin position="146"/>
        <end position="275"/>
    </location>
</feature>
<dbReference type="Pfam" id="PF00856">
    <property type="entry name" value="SET"/>
    <property type="match status" value="1"/>
</dbReference>
<evidence type="ECO:0000313" key="3">
    <source>
        <dbReference type="EMBL" id="KAK2713742.1"/>
    </source>
</evidence>
<sequence length="537" mass="61313">MTIDKFINRQLVEEEAMYVIPVEKHKTASLKSAGIAISLEEEKLFLEYLKFARPALLKTYKGLRQVRLQAILKAMSEKRGLGTDISKNLTEENFAKAVRRLGYKDTLPSLVNVRQKYQSYRIKKTYPIEPVVDETLLQCILNQSWIGLTLARSQEKDAGMGDYVSLPFWENQVVVEYHGKQMATVEAKKLLQTLKGEEDGANYILHATDYSIDARQEVCDCHPHQTCFGRFINHRANEDGPNLKRKQLVVENVKWPFLVATRDISAGEELYYDYGVRPGDFNEGQEMVFLMSGKARKRRRDAAVAMENKKPKEVGDASSGNLKTRTTREIQTQDDSSSESGDLAIHEREAREENREKQETPVAPPSDPEPSASAMPERDFFSGEPLMGPSRPHKKVRWADIESNPEDIIDSDREGSIYDSFNMEDYKKLKDGVKNFMVPVLGRLSRNQLLNDDIPNLTAYLCFQVSFMFGHRFGVPETMTIEEFMNRQLVEEEAMYVIPVENHKTASLKSAGIAISLEEEKLFLEYLKFARPALLKT</sequence>
<dbReference type="InterPro" id="IPR046341">
    <property type="entry name" value="SET_dom_sf"/>
</dbReference>
<gene>
    <name evidence="3" type="ORF">QYM36_009579</name>
</gene>
<feature type="compositionally biased region" description="Basic and acidic residues" evidence="1">
    <location>
        <begin position="344"/>
        <end position="359"/>
    </location>
</feature>
<dbReference type="GO" id="GO:0006357">
    <property type="term" value="P:regulation of transcription by RNA polymerase II"/>
    <property type="evidence" value="ECO:0007669"/>
    <property type="project" value="TreeGrafter"/>
</dbReference>
<organism evidence="3 4">
    <name type="scientific">Artemia franciscana</name>
    <name type="common">Brine shrimp</name>
    <name type="synonym">Artemia sanfranciscana</name>
    <dbReference type="NCBI Taxonomy" id="6661"/>
    <lineage>
        <taxon>Eukaryota</taxon>
        <taxon>Metazoa</taxon>
        <taxon>Ecdysozoa</taxon>
        <taxon>Arthropoda</taxon>
        <taxon>Crustacea</taxon>
        <taxon>Branchiopoda</taxon>
        <taxon>Anostraca</taxon>
        <taxon>Artemiidae</taxon>
        <taxon>Artemia</taxon>
    </lineage>
</organism>
<dbReference type="SMART" id="SM00317">
    <property type="entry name" value="SET"/>
    <property type="match status" value="1"/>
</dbReference>
<proteinExistence type="predicted"/>
<dbReference type="GO" id="GO:0042799">
    <property type="term" value="F:histone H4K20 methyltransferase activity"/>
    <property type="evidence" value="ECO:0007669"/>
    <property type="project" value="TreeGrafter"/>
</dbReference>
<evidence type="ECO:0000259" key="2">
    <source>
        <dbReference type="PROSITE" id="PS50280"/>
    </source>
</evidence>
<protein>
    <recommendedName>
        <fullName evidence="2">SET domain-containing protein</fullName>
    </recommendedName>
</protein>
<evidence type="ECO:0000313" key="4">
    <source>
        <dbReference type="Proteomes" id="UP001187531"/>
    </source>
</evidence>
<reference evidence="3" key="1">
    <citation type="submission" date="2023-07" db="EMBL/GenBank/DDBJ databases">
        <title>Chromosome-level genome assembly of Artemia franciscana.</title>
        <authorList>
            <person name="Jo E."/>
        </authorList>
    </citation>
    <scope>NUCLEOTIDE SEQUENCE</scope>
    <source>
        <tissue evidence="3">Whole body</tissue>
    </source>
</reference>
<keyword evidence="4" id="KW-1185">Reference proteome</keyword>
<dbReference type="InterPro" id="IPR001214">
    <property type="entry name" value="SET_dom"/>
</dbReference>
<dbReference type="EMBL" id="JAVRJZ010000014">
    <property type="protein sequence ID" value="KAK2713742.1"/>
    <property type="molecule type" value="Genomic_DNA"/>
</dbReference>